<dbReference type="Proteomes" id="UP000005266">
    <property type="component" value="Segment"/>
</dbReference>
<name>I3UML9_9CAUD</name>
<dbReference type="KEGG" id="vg:13165555"/>
<dbReference type="RefSeq" id="YP_006489324.1">
    <property type="nucleotide sequence ID" value="NC_018088.1"/>
</dbReference>
<proteinExistence type="predicted"/>
<evidence type="ECO:0000313" key="1">
    <source>
        <dbReference type="EMBL" id="AFK66734.1"/>
    </source>
</evidence>
<dbReference type="GeneID" id="13165555"/>
<organism evidence="1 2">
    <name type="scientific">Colwellia phage 9A</name>
    <dbReference type="NCBI Taxonomy" id="765765"/>
    <lineage>
        <taxon>Viruses</taxon>
        <taxon>Duplodnaviria</taxon>
        <taxon>Heunggongvirae</taxon>
        <taxon>Uroviricota</taxon>
        <taxon>Caudoviricetes</taxon>
        <taxon>Franklinbayvirus</taxon>
        <taxon>Franklinbayvirus fv9A</taxon>
    </lineage>
</organism>
<accession>I3UML9</accession>
<sequence>MNILQTANIIMLELQALKPRIVHSKTGSCYIHLTGLKVKSIRIADHTGQKVKPKTWQLRKDISSSRKGSNRVYNDASRLLNDLKLIVDSSSKDL</sequence>
<keyword evidence="2" id="KW-1185">Reference proteome</keyword>
<gene>
    <name evidence="1" type="ORF">COPG_00138</name>
</gene>
<protein>
    <submittedName>
        <fullName evidence="1">Uncharacterized protein</fullName>
    </submittedName>
</protein>
<evidence type="ECO:0000313" key="2">
    <source>
        <dbReference type="Proteomes" id="UP000005266"/>
    </source>
</evidence>
<reference evidence="1 2" key="1">
    <citation type="journal article" date="2013" name="Extremophiles">
        <title>Genomic analysis of cold-active Colwelliaphage 9A and psychrophilic phage-host interactions.</title>
        <authorList>
            <person name="Colangelo-Lillis J.R."/>
            <person name="Deming J.W."/>
        </authorList>
    </citation>
    <scope>NUCLEOTIDE SEQUENCE [LARGE SCALE GENOMIC DNA]</scope>
    <source>
        <strain evidence="1">9A</strain>
    </source>
</reference>
<dbReference type="EMBL" id="HQ317390">
    <property type="protein sequence ID" value="AFK66734.1"/>
    <property type="molecule type" value="Genomic_DNA"/>
</dbReference>